<sequence>MVFIPPIQSDAYTQYVNRSVAVKSDYALLTAVSPIHLNKKYFEEERKHSDSRSFSKILEAKKKQQGEGHSSAFHLETGSFFDECI</sequence>
<dbReference type="Proteomes" id="UP001342826">
    <property type="component" value="Unassembled WGS sequence"/>
</dbReference>
<dbReference type="GeneID" id="301142119"/>
<proteinExistence type="predicted"/>
<dbReference type="EMBL" id="JARTFS010000013">
    <property type="protein sequence ID" value="MED4403241.1"/>
    <property type="molecule type" value="Genomic_DNA"/>
</dbReference>
<protein>
    <submittedName>
        <fullName evidence="1">Uncharacterized protein</fullName>
    </submittedName>
</protein>
<reference evidence="1 2" key="1">
    <citation type="submission" date="2023-03" db="EMBL/GenBank/DDBJ databases">
        <title>Bacillus Genome Sequencing.</title>
        <authorList>
            <person name="Dunlap C."/>
        </authorList>
    </citation>
    <scope>NUCLEOTIDE SEQUENCE [LARGE SCALE GENOMIC DNA]</scope>
    <source>
        <strain evidence="1 2">NRS-1717</strain>
    </source>
</reference>
<keyword evidence="2" id="KW-1185">Reference proteome</keyword>
<gene>
    <name evidence="1" type="ORF">P9271_18180</name>
</gene>
<dbReference type="RefSeq" id="WP_066232373.1">
    <property type="nucleotide sequence ID" value="NZ_JARTFQ010000004.1"/>
</dbReference>
<name>A0ABU6P4Z6_9BACI</name>
<accession>A0ABU6P4Z6</accession>
<evidence type="ECO:0000313" key="2">
    <source>
        <dbReference type="Proteomes" id="UP001342826"/>
    </source>
</evidence>
<organism evidence="1 2">
    <name type="scientific">Metabacillus fastidiosus</name>
    <dbReference type="NCBI Taxonomy" id="1458"/>
    <lineage>
        <taxon>Bacteria</taxon>
        <taxon>Bacillati</taxon>
        <taxon>Bacillota</taxon>
        <taxon>Bacilli</taxon>
        <taxon>Bacillales</taxon>
        <taxon>Bacillaceae</taxon>
        <taxon>Metabacillus</taxon>
    </lineage>
</organism>
<comment type="caution">
    <text evidence="1">The sequence shown here is derived from an EMBL/GenBank/DDBJ whole genome shotgun (WGS) entry which is preliminary data.</text>
</comment>
<evidence type="ECO:0000313" key="1">
    <source>
        <dbReference type="EMBL" id="MED4403241.1"/>
    </source>
</evidence>